<dbReference type="Proteomes" id="UP000625804">
    <property type="component" value="Unassembled WGS sequence"/>
</dbReference>
<dbReference type="RefSeq" id="WP_173731981.1">
    <property type="nucleotide sequence ID" value="NZ_JABTTE010000021.1"/>
</dbReference>
<proteinExistence type="inferred from homology"/>
<reference evidence="2" key="1">
    <citation type="submission" date="2020-06" db="EMBL/GenBank/DDBJ databases">
        <title>A novel thermopfilic bacterium from Erzurum, Turkey.</title>
        <authorList>
            <person name="Adiguzel A."/>
            <person name="Ay H."/>
            <person name="Baltaci M.O."/>
        </authorList>
    </citation>
    <scope>NUCLEOTIDE SEQUENCE</scope>
    <source>
        <strain evidence="2">P2</strain>
    </source>
</reference>
<protein>
    <submittedName>
        <fullName evidence="2">UPF0236 family protein</fullName>
    </submittedName>
</protein>
<dbReference type="Pfam" id="PF06782">
    <property type="entry name" value="UPF0236"/>
    <property type="match status" value="1"/>
</dbReference>
<comment type="caution">
    <text evidence="2">The sequence shown here is derived from an EMBL/GenBank/DDBJ whole genome shotgun (WGS) entry which is preliminary data.</text>
</comment>
<dbReference type="EMBL" id="JABTTE010000021">
    <property type="protein sequence ID" value="NSL52784.1"/>
    <property type="molecule type" value="Genomic_DNA"/>
</dbReference>
<evidence type="ECO:0000256" key="1">
    <source>
        <dbReference type="ARBA" id="ARBA00006539"/>
    </source>
</evidence>
<gene>
    <name evidence="2" type="ORF">HR057_13590</name>
</gene>
<keyword evidence="3" id="KW-1185">Reference proteome</keyword>
<sequence>MIKANSIKRGLLLERDKKRYRLKEKLTITIKSLFGDIHLERNYYQDQEKGEYVHLLDRSLEFEGVGGLSPMVEEAALELAISGPSYRKAADTLETLLGYRIIRHV</sequence>
<dbReference type="AlphaFoldDB" id="A0A8J8GFZ7"/>
<evidence type="ECO:0000313" key="2">
    <source>
        <dbReference type="EMBL" id="NSL52784.1"/>
    </source>
</evidence>
<dbReference type="InterPro" id="IPR009620">
    <property type="entry name" value="UPF0236"/>
</dbReference>
<organism evidence="2 3">
    <name type="scientific">Calidifontibacillus erzurumensis</name>
    <dbReference type="NCBI Taxonomy" id="2741433"/>
    <lineage>
        <taxon>Bacteria</taxon>
        <taxon>Bacillati</taxon>
        <taxon>Bacillota</taxon>
        <taxon>Bacilli</taxon>
        <taxon>Bacillales</taxon>
        <taxon>Bacillaceae</taxon>
        <taxon>Calidifontibacillus/Schinkia group</taxon>
        <taxon>Calidifontibacillus</taxon>
    </lineage>
</organism>
<evidence type="ECO:0000313" key="3">
    <source>
        <dbReference type="Proteomes" id="UP000625804"/>
    </source>
</evidence>
<accession>A0A8J8GFZ7</accession>
<comment type="similarity">
    <text evidence="1">Belongs to the UPF0236 family.</text>
</comment>
<name>A0A8J8GFZ7_9BACI</name>